<comment type="similarity">
    <text evidence="2 8">Belongs to the 4-toluene sulfonate uptake permease (TSUP) (TC 2.A.102) family.</text>
</comment>
<feature type="transmembrane region" description="Helical" evidence="8">
    <location>
        <begin position="237"/>
        <end position="255"/>
    </location>
</feature>
<evidence type="ECO:0000256" key="1">
    <source>
        <dbReference type="ARBA" id="ARBA00004651"/>
    </source>
</evidence>
<sequence>METLFDLVPAPAFALCLGIALLAGIVKGVVGFAMPMIMISGMGSVIAPELALAGLILPTLVTNGMQALRQGAGAALGSMYRFRLFLGVGLVMLLISAQLVTVLPVAVMLALIGGPVAAFACAQLLGWKGELPGGPSVRLELGIGAFAGFIGGLSGVWGPPVVAYLTALGTEKREQMRIQGVIYGLGAVALTAAHVGSGVLDARTAVFSATLIPSAVVGMWIGGRIQDRIDQTLFRKATLAVLLIAGLNLLRRAFFG</sequence>
<dbReference type="EMBL" id="QPMK01000001">
    <property type="protein sequence ID" value="RDD67944.1"/>
    <property type="molecule type" value="Genomic_DNA"/>
</dbReference>
<comment type="caution">
    <text evidence="9">The sequence shown here is derived from an EMBL/GenBank/DDBJ whole genome shotgun (WGS) entry which is preliminary data.</text>
</comment>
<dbReference type="RefSeq" id="WP_114508922.1">
    <property type="nucleotide sequence ID" value="NZ_QPMK01000001.1"/>
</dbReference>
<evidence type="ECO:0000256" key="8">
    <source>
        <dbReference type="RuleBase" id="RU363041"/>
    </source>
</evidence>
<keyword evidence="3" id="KW-0813">Transport</keyword>
<proteinExistence type="inferred from homology"/>
<dbReference type="Pfam" id="PF01925">
    <property type="entry name" value="TauE"/>
    <property type="match status" value="1"/>
</dbReference>
<dbReference type="PANTHER" id="PTHR30269:SF32">
    <property type="entry name" value="MEMBRANE TRANSPORTER PROTEIN-RELATED"/>
    <property type="match status" value="1"/>
</dbReference>
<dbReference type="GO" id="GO:0005886">
    <property type="term" value="C:plasma membrane"/>
    <property type="evidence" value="ECO:0007669"/>
    <property type="project" value="UniProtKB-SubCell"/>
</dbReference>
<accession>A0A369TT87</accession>
<comment type="subcellular location">
    <subcellularLocation>
        <location evidence="1 8">Cell membrane</location>
        <topology evidence="1 8">Multi-pass membrane protein</topology>
    </subcellularLocation>
</comment>
<dbReference type="AlphaFoldDB" id="A0A369TT87"/>
<feature type="transmembrane region" description="Helical" evidence="8">
    <location>
        <begin position="145"/>
        <end position="168"/>
    </location>
</feature>
<dbReference type="InterPro" id="IPR002781">
    <property type="entry name" value="TM_pro_TauE-like"/>
</dbReference>
<gene>
    <name evidence="9" type="ORF">DU478_00205</name>
</gene>
<keyword evidence="7 8" id="KW-0472">Membrane</keyword>
<evidence type="ECO:0000256" key="4">
    <source>
        <dbReference type="ARBA" id="ARBA00022475"/>
    </source>
</evidence>
<dbReference type="PANTHER" id="PTHR30269">
    <property type="entry name" value="TRANSMEMBRANE PROTEIN YFCA"/>
    <property type="match status" value="1"/>
</dbReference>
<organism evidence="9 10">
    <name type="scientific">Thalassococcus profundi</name>
    <dbReference type="NCBI Taxonomy" id="2282382"/>
    <lineage>
        <taxon>Bacteria</taxon>
        <taxon>Pseudomonadati</taxon>
        <taxon>Pseudomonadota</taxon>
        <taxon>Alphaproteobacteria</taxon>
        <taxon>Rhodobacterales</taxon>
        <taxon>Roseobacteraceae</taxon>
        <taxon>Thalassococcus</taxon>
    </lineage>
</organism>
<feature type="transmembrane region" description="Helical" evidence="8">
    <location>
        <begin position="80"/>
        <end position="100"/>
    </location>
</feature>
<feature type="transmembrane region" description="Helical" evidence="8">
    <location>
        <begin position="50"/>
        <end position="68"/>
    </location>
</feature>
<feature type="transmembrane region" description="Helical" evidence="8">
    <location>
        <begin position="12"/>
        <end position="38"/>
    </location>
</feature>
<dbReference type="InterPro" id="IPR052017">
    <property type="entry name" value="TSUP"/>
</dbReference>
<feature type="transmembrane region" description="Helical" evidence="8">
    <location>
        <begin position="107"/>
        <end position="125"/>
    </location>
</feature>
<name>A0A369TT87_9RHOB</name>
<keyword evidence="6 8" id="KW-1133">Transmembrane helix</keyword>
<keyword evidence="4 8" id="KW-1003">Cell membrane</keyword>
<dbReference type="OrthoDB" id="9800873at2"/>
<keyword evidence="5 8" id="KW-0812">Transmembrane</keyword>
<feature type="transmembrane region" description="Helical" evidence="8">
    <location>
        <begin position="180"/>
        <end position="200"/>
    </location>
</feature>
<evidence type="ECO:0000256" key="7">
    <source>
        <dbReference type="ARBA" id="ARBA00023136"/>
    </source>
</evidence>
<dbReference type="Proteomes" id="UP000253977">
    <property type="component" value="Unassembled WGS sequence"/>
</dbReference>
<evidence type="ECO:0000256" key="2">
    <source>
        <dbReference type="ARBA" id="ARBA00009142"/>
    </source>
</evidence>
<protein>
    <recommendedName>
        <fullName evidence="8">Probable membrane transporter protein</fullName>
    </recommendedName>
</protein>
<evidence type="ECO:0000313" key="10">
    <source>
        <dbReference type="Proteomes" id="UP000253977"/>
    </source>
</evidence>
<keyword evidence="10" id="KW-1185">Reference proteome</keyword>
<reference evidence="9 10" key="1">
    <citation type="submission" date="2018-07" db="EMBL/GenBank/DDBJ databases">
        <title>Thalassococcus profundi sp. nov., a marine bacterium isolated from deep seawater of Okinawa Trough.</title>
        <authorList>
            <person name="Yu M."/>
        </authorList>
    </citation>
    <scope>NUCLEOTIDE SEQUENCE [LARGE SCALE GENOMIC DNA]</scope>
    <source>
        <strain evidence="9 10">WRAS1</strain>
    </source>
</reference>
<evidence type="ECO:0000256" key="6">
    <source>
        <dbReference type="ARBA" id="ARBA00022989"/>
    </source>
</evidence>
<evidence type="ECO:0000256" key="3">
    <source>
        <dbReference type="ARBA" id="ARBA00022448"/>
    </source>
</evidence>
<evidence type="ECO:0000256" key="5">
    <source>
        <dbReference type="ARBA" id="ARBA00022692"/>
    </source>
</evidence>
<evidence type="ECO:0000313" key="9">
    <source>
        <dbReference type="EMBL" id="RDD67944.1"/>
    </source>
</evidence>
<feature type="transmembrane region" description="Helical" evidence="8">
    <location>
        <begin position="206"/>
        <end position="225"/>
    </location>
</feature>